<dbReference type="GO" id="GO:0006355">
    <property type="term" value="P:regulation of DNA-templated transcription"/>
    <property type="evidence" value="ECO:0007669"/>
    <property type="project" value="InterPro"/>
</dbReference>
<comment type="subcellular location">
    <subcellularLocation>
        <location evidence="1 4 5">Nucleus</location>
    </subcellularLocation>
</comment>
<dbReference type="PANTHER" id="PTHR31602">
    <property type="entry name" value="GROWTH-REGULATING FACTOR 5"/>
    <property type="match status" value="1"/>
</dbReference>
<dbReference type="PROSITE" id="PS51667">
    <property type="entry name" value="WRC"/>
    <property type="match status" value="1"/>
</dbReference>
<dbReference type="GO" id="GO:0005634">
    <property type="term" value="C:nucleus"/>
    <property type="evidence" value="ECO:0007669"/>
    <property type="project" value="UniProtKB-SubCell"/>
</dbReference>
<dbReference type="GO" id="GO:0099402">
    <property type="term" value="P:plant organ development"/>
    <property type="evidence" value="ECO:0007669"/>
    <property type="project" value="UniProtKB-ARBA"/>
</dbReference>
<proteinExistence type="inferred from homology"/>
<dbReference type="AlphaFoldDB" id="A0A1U7XQ92"/>
<feature type="region of interest" description="Disordered" evidence="6">
    <location>
        <begin position="43"/>
        <end position="105"/>
    </location>
</feature>
<keyword evidence="5" id="KW-0804">Transcription</keyword>
<sequence length="562" mass="61541">MGMEEGAINGFNVSDKANLDVGKIATTICYNFQLQNTESFPSKIMMGHHQDPHRPFSDDDDNGGGGDSGPTLNHTGANKMPSSNEHNVYSDPSFLLPPPPPPPLPATGGAAVVRIFQPFDISTNSSPVEGMAAALGFPFTWSQWKELEKQAMIYKYMVSAIPVPPDLLLSICTNSSGASHTSSAGGSVQGQRCRNIRDLEPGRCKRTDGKKWRCSRDVAPHQKYCERHMHRGRPRSRKHVEVHAPVNNNNDNKKTRNHPVTLESTPIAVPKSPPTGQTNSLSTQPLRSAFQHMEGPLFLHDKMGQNIFTDPSSNELLHRSSGWTMEGELVAKAGAAQQWQHLMDSNIHPADWQDSYREEALNLLACRDLERTEGVSMRHNGEFNFMINPELLSLDKQSVKEAPRDLINAWSNDNIYNNSNNDNMEEGSLWPSEGNISPSSLTLSMAMAAGNVLDEDMGLESNVMNNTHQNKSWEKFAWVPFASGGPLAEVLHPSSSINQGENPASSYTSNCDSISPAATTVSSPSGVLQRTMFSHSDGSVCNSPILAPPTNTSETVPFQWLS</sequence>
<dbReference type="SMART" id="SM00951">
    <property type="entry name" value="QLQ"/>
    <property type="match status" value="1"/>
</dbReference>
<comment type="domain">
    <text evidence="5">The QLQ domain and WRC domain may be involved in protein-protein interaction and DNA-binding, respectively.</text>
</comment>
<feature type="compositionally biased region" description="Polar residues" evidence="6">
    <location>
        <begin position="70"/>
        <end position="87"/>
    </location>
</feature>
<dbReference type="InterPro" id="IPR014978">
    <property type="entry name" value="Gln-Leu-Gln_QLQ"/>
</dbReference>
<dbReference type="Proteomes" id="UP000189701">
    <property type="component" value="Unplaced"/>
</dbReference>
<evidence type="ECO:0000256" key="1">
    <source>
        <dbReference type="ARBA" id="ARBA00004123"/>
    </source>
</evidence>
<evidence type="ECO:0000256" key="3">
    <source>
        <dbReference type="ARBA" id="ARBA00023242"/>
    </source>
</evidence>
<keyword evidence="3 4" id="KW-0539">Nucleus</keyword>
<accession>A0A1U7XQ92</accession>
<dbReference type="InterPro" id="IPR014977">
    <property type="entry name" value="WRC_dom"/>
</dbReference>
<dbReference type="KEGG" id="nsy:104238960"/>
<evidence type="ECO:0000256" key="6">
    <source>
        <dbReference type="SAM" id="MobiDB-lite"/>
    </source>
</evidence>
<reference evidence="9" key="1">
    <citation type="journal article" date="2013" name="Genome Biol.">
        <title>Reference genomes and transcriptomes of Nicotiana sylvestris and Nicotiana tomentosiformis.</title>
        <authorList>
            <person name="Sierro N."/>
            <person name="Battey J.N."/>
            <person name="Ouadi S."/>
            <person name="Bovet L."/>
            <person name="Goepfert S."/>
            <person name="Bakaher N."/>
            <person name="Peitsch M.C."/>
            <person name="Ivanov N.V."/>
        </authorList>
    </citation>
    <scope>NUCLEOTIDE SEQUENCE [LARGE SCALE GENOMIC DNA]</scope>
</reference>
<feature type="compositionally biased region" description="Pro residues" evidence="6">
    <location>
        <begin position="95"/>
        <end position="105"/>
    </location>
</feature>
<comment type="similarity">
    <text evidence="2 5">Belongs to the GRF family.</text>
</comment>
<dbReference type="OrthoDB" id="1937002at2759"/>
<evidence type="ECO:0000259" key="7">
    <source>
        <dbReference type="PROSITE" id="PS51666"/>
    </source>
</evidence>
<dbReference type="GO" id="GO:0006351">
    <property type="term" value="P:DNA-templated transcription"/>
    <property type="evidence" value="ECO:0007669"/>
    <property type="project" value="UniProtKB-UniRule"/>
</dbReference>
<dbReference type="PROSITE" id="PS51666">
    <property type="entry name" value="QLQ"/>
    <property type="match status" value="1"/>
</dbReference>
<keyword evidence="9" id="KW-1185">Reference proteome</keyword>
<feature type="compositionally biased region" description="Basic and acidic residues" evidence="6">
    <location>
        <begin position="48"/>
        <end position="57"/>
    </location>
</feature>
<comment type="function">
    <text evidence="5">Transcription activator.</text>
</comment>
<name>A0A1U7XQ92_NICSY</name>
<evidence type="ECO:0000256" key="2">
    <source>
        <dbReference type="ARBA" id="ARBA00008122"/>
    </source>
</evidence>
<dbReference type="Pfam" id="PF08879">
    <property type="entry name" value="WRC"/>
    <property type="match status" value="1"/>
</dbReference>
<dbReference type="InterPro" id="IPR031137">
    <property type="entry name" value="GRF"/>
</dbReference>
<dbReference type="GO" id="GO:0005524">
    <property type="term" value="F:ATP binding"/>
    <property type="evidence" value="ECO:0007669"/>
    <property type="project" value="UniProtKB-UniRule"/>
</dbReference>
<dbReference type="eggNOG" id="ENOG502QVS1">
    <property type="taxonomic scope" value="Eukaryota"/>
</dbReference>
<dbReference type="RefSeq" id="XP_009791786.1">
    <property type="nucleotide sequence ID" value="XM_009793484.1"/>
</dbReference>
<reference evidence="10" key="2">
    <citation type="submission" date="2025-08" db="UniProtKB">
        <authorList>
            <consortium name="RefSeq"/>
        </authorList>
    </citation>
    <scope>IDENTIFICATION</scope>
    <source>
        <tissue evidence="10">Leaf</tissue>
    </source>
</reference>
<dbReference type="GeneID" id="104238960"/>
<dbReference type="Pfam" id="PF08880">
    <property type="entry name" value="QLQ"/>
    <property type="match status" value="1"/>
</dbReference>
<gene>
    <name evidence="10" type="primary">LOC104238960</name>
</gene>
<dbReference type="STRING" id="4096.A0A1U7XQ92"/>
<keyword evidence="5" id="KW-0010">Activator</keyword>
<feature type="short sequence motif" description="Bipartite nuclear localization signal" evidence="4">
    <location>
        <begin position="203"/>
        <end position="213"/>
    </location>
</feature>
<evidence type="ECO:0000256" key="5">
    <source>
        <dbReference type="RuleBase" id="RU367127"/>
    </source>
</evidence>
<evidence type="ECO:0000256" key="4">
    <source>
        <dbReference type="PROSITE-ProRule" id="PRU01002"/>
    </source>
</evidence>
<protein>
    <recommendedName>
        <fullName evidence="5">Growth-regulating factor</fullName>
    </recommendedName>
</protein>
<feature type="domain" description="QLQ" evidence="7">
    <location>
        <begin position="138"/>
        <end position="173"/>
    </location>
</feature>
<evidence type="ECO:0000313" key="10">
    <source>
        <dbReference type="RefSeq" id="XP_009791786.1"/>
    </source>
</evidence>
<dbReference type="PANTHER" id="PTHR31602:SF101">
    <property type="entry name" value="GROWTH-REGULATING FACTOR 7"/>
    <property type="match status" value="1"/>
</dbReference>
<evidence type="ECO:0000313" key="9">
    <source>
        <dbReference type="Proteomes" id="UP000189701"/>
    </source>
</evidence>
<organism evidence="9 10">
    <name type="scientific">Nicotiana sylvestris</name>
    <name type="common">Wood tobacco</name>
    <name type="synonym">South American tobacco</name>
    <dbReference type="NCBI Taxonomy" id="4096"/>
    <lineage>
        <taxon>Eukaryota</taxon>
        <taxon>Viridiplantae</taxon>
        <taxon>Streptophyta</taxon>
        <taxon>Embryophyta</taxon>
        <taxon>Tracheophyta</taxon>
        <taxon>Spermatophyta</taxon>
        <taxon>Magnoliopsida</taxon>
        <taxon>eudicotyledons</taxon>
        <taxon>Gunneridae</taxon>
        <taxon>Pentapetalae</taxon>
        <taxon>asterids</taxon>
        <taxon>lamiids</taxon>
        <taxon>Solanales</taxon>
        <taxon>Solanaceae</taxon>
        <taxon>Nicotianoideae</taxon>
        <taxon>Nicotianeae</taxon>
        <taxon>Nicotiana</taxon>
    </lineage>
</organism>
<feature type="short sequence motif" description="Bipartite nuclear localization signal" evidence="4">
    <location>
        <begin position="231"/>
        <end position="238"/>
    </location>
</feature>
<feature type="domain" description="WRC" evidence="8">
    <location>
        <begin position="198"/>
        <end position="242"/>
    </location>
</feature>
<evidence type="ECO:0000259" key="8">
    <source>
        <dbReference type="PROSITE" id="PS51667"/>
    </source>
</evidence>
<keyword evidence="5" id="KW-0805">Transcription regulation</keyword>